<sequence>MAVSSCDVVCRATRPRWRPPTLSSSSSASFSTSPLLPSPSIPSGPALSLSSPASGTSRASRLPPARSARAPLRAACRSSEALSAPPRLPLPLSRRVLPSIPFQLSSASSFASCSASSTAYSSASSASSACLSSPPSERRRSRASLRPRLLHRLPLCLVLSLLLSCVALGSPSAAAANPSQARDARRDASTAGRSSLSLAEAAPLNTASEGLHTKPEDASPRERGVRETQTEALVMRRPGDAATPAAAPSPAAASEGAANSQEPSAASSAPVWVSSDPRSRRSSSVRLPEQSSQGPRASVSSSSPSTSAAALLAPSVALSAESPTGSSSGAAPLSSRSRDAEEGLPSAACRPQLPAPVIDIRPSPPASPFKRQAHASAEEGEAETPPSPPIRPPARAAAPPWTAFLQRHCTRAPAGGADRRQAAGGLAAAFAHFWRARVVPALTPSRAWLEKTFLAHVRAPTHVVALLTAINRSYLAQQTDAIARGEAESGAETRGGDGELSEEAPDDEGGARRGLDGMAGDGGAGRFLYENAGLQEPFSALGFLSEPFAFRPVSSTLVWAFARYLLFSLAPVLLFLLLPLLLLRLLPSVLARSLAADAAAEGDTFSGFVSSIPSSPLNCRDSLVSLASSSVHSEPSNFVPSSPSSSSSSSHYARLLLRCPSSLSSASAARQVARRSLLFASLVGVFSLVFFVSAFLATPQLDASLCAVGKAADGFFFGAPPPPGAQGAAEGEDGAADEARARESDARRKSEGARRFEDSAARGQNARPALHASRKERGSIWRRTPGGLARRLPPLQPSPASPRAEADPVERRGEREVGPQGEKTSLEGSGDEERATSRPEPSFAQQGEGERGEEETPMPSLERKNPRDERDGERPPSKGAEARRFSGIEDISHQLHRLARAWTSAADDAFSHVFRRESKQFSSSSISAASRAPSPFALGRKGPCRSDCEETSSQLGREDAPFPRMSAEDRRAADEPTGDRGELTAESAETGKEGSAQESLEEEAPPASQGETRRGLSRRARGETAEGATREHFEEDDSPVSEPRDELASAIRAAAALEARWAARQRLLALWPSPQDSGAAEVPRRADASREGESGSAAVRLWKRCCSILRSLRGMCACAWDRLFAQSRRVGRGAAGRLEEAQKADLAANAQPTSQGDSAGDGEGRRASRHAAGGSRADSRDRDVRQHAAGDPRGPASPGEPLQGGRRGGQTREGAGWVEADADVGDRAQGLPRPPEERRRQRGGARDLDEASSPRPVRVLPFASDGREFAAPAFFAESLEGAGERQASAEASCAPESALGVDAPHRGGVLRCTDAGRRRRLARFIWQLLAFVQEEQRALAEFVQTQFSPVARSEARAAVDEAAELLEVSIATVDLPLLWRSLEWNLTNFHAFVSGTLRLSRLTVLLGVLVSAAVACALVAFFAWRRKRTSFANSAAPALRQARENFLLSFLPIFFYLAGCSCALAVSFLLLSSAGSLDFLLLQLPSTPATPDAQSSQSLAWIKTHEGLSTVLPFLPDSLSASPSLFRSSLSHCLALPLEPGASRAAAAAAPSLLPASVSSFFALNERRRSVDLGASATLSVRPSSGGTAEDVASKLWSGEEGAGDERRRSAPAVPALLPNRMEGRKTCAAEAATGEHAHAGGGRGATDGRCTRERHIGEAALKNESLGLTPRRRRNAHLASNVVSTIASQQGASEADGGREEDSTSLEMTRSRGETVRSDFFVPWSFLPLGIAIKFRRARQSAAARLVRRVQDKGAADGGGGNQRPDGAARRESRGREAVAGRRRTKSRGALVAEVEAKGQRGLGEAQRLFSASGASSLVMPRARETAEDETWQVGSLLFTAVLDAAAKHDGGVQAFKKALGDLQSGNDGSEWEIVHLWPPLTATSLLYTSPTEGVNARLPRLLQEMTGDAWAFRGAALPAACADAPVGPLHFPSAAAEQAEELQLETPATGEPQRGGRSPRASREKGGEPPGAGERRRPVRGPSVPREANRRAAAGGEEREGDGFHARTSAGRTHRPGGDQPRRCFYVSQDITQEVIVAHFGYALPQRQLQRLLLLFESAREIDLGLQLVRRLHSADALLVESMSAVVEKLGAGARIRRRVRAAVDVIDEEERRLMAKSDCRFVAEAAAAAEYHARVFWTFLVFGCMCALLVVTAATFVLVHTHVQRCEVEQLLRQVQRHEQHEAAILLQHDLSNKAAASSRL</sequence>
<reference evidence="3 4" key="1">
    <citation type="submission" date="2017-09" db="EMBL/GenBank/DDBJ databases">
        <title>Genome sequencing of Besnoitia besnoiti strain Bb-Ger1.</title>
        <authorList>
            <person name="Schares G."/>
            <person name="Venepally P."/>
            <person name="Lorenzi H.A."/>
        </authorList>
    </citation>
    <scope>NUCLEOTIDE SEQUENCE [LARGE SCALE GENOMIC DNA]</scope>
    <source>
        <strain evidence="3 4">Bb-Ger1</strain>
    </source>
</reference>
<feature type="region of interest" description="Disordered" evidence="1">
    <location>
        <begin position="485"/>
        <end position="515"/>
    </location>
</feature>
<dbReference type="EMBL" id="NWUJ01000015">
    <property type="protein sequence ID" value="PFH31510.1"/>
    <property type="molecule type" value="Genomic_DNA"/>
</dbReference>
<gene>
    <name evidence="3" type="ORF">BESB_029450</name>
</gene>
<feature type="transmembrane region" description="Helical" evidence="2">
    <location>
        <begin position="561"/>
        <end position="583"/>
    </location>
</feature>
<feature type="compositionally biased region" description="Low complexity" evidence="1">
    <location>
        <begin position="921"/>
        <end position="937"/>
    </location>
</feature>
<feature type="region of interest" description="Disordered" evidence="1">
    <location>
        <begin position="719"/>
        <end position="888"/>
    </location>
</feature>
<feature type="compositionally biased region" description="Basic and acidic residues" evidence="1">
    <location>
        <begin position="804"/>
        <end position="817"/>
    </location>
</feature>
<organism evidence="3 4">
    <name type="scientific">Besnoitia besnoiti</name>
    <name type="common">Apicomplexan protozoan</name>
    <dbReference type="NCBI Taxonomy" id="94643"/>
    <lineage>
        <taxon>Eukaryota</taxon>
        <taxon>Sar</taxon>
        <taxon>Alveolata</taxon>
        <taxon>Apicomplexa</taxon>
        <taxon>Conoidasida</taxon>
        <taxon>Coccidia</taxon>
        <taxon>Eucoccidiorida</taxon>
        <taxon>Eimeriorina</taxon>
        <taxon>Sarcocystidae</taxon>
        <taxon>Besnoitia</taxon>
    </lineage>
</organism>
<dbReference type="OrthoDB" id="10401361at2759"/>
<feature type="transmembrane region" description="Helical" evidence="2">
    <location>
        <begin position="1402"/>
        <end position="1424"/>
    </location>
</feature>
<feature type="compositionally biased region" description="Low complexity" evidence="1">
    <location>
        <begin position="319"/>
        <end position="335"/>
    </location>
</feature>
<comment type="caution">
    <text evidence="3">The sequence shown here is derived from an EMBL/GenBank/DDBJ whole genome shotgun (WGS) entry which is preliminary data.</text>
</comment>
<evidence type="ECO:0000256" key="2">
    <source>
        <dbReference type="SAM" id="Phobius"/>
    </source>
</evidence>
<dbReference type="GeneID" id="40307997"/>
<feature type="compositionally biased region" description="Low complexity" evidence="1">
    <location>
        <begin position="43"/>
        <end position="68"/>
    </location>
</feature>
<feature type="transmembrane region" description="Helical" evidence="2">
    <location>
        <begin position="677"/>
        <end position="697"/>
    </location>
</feature>
<keyword evidence="2" id="KW-0472">Membrane</keyword>
<feature type="compositionally biased region" description="Acidic residues" evidence="1">
    <location>
        <begin position="499"/>
        <end position="508"/>
    </location>
</feature>
<feature type="compositionally biased region" description="Basic and acidic residues" evidence="1">
    <location>
        <begin position="861"/>
        <end position="888"/>
    </location>
</feature>
<evidence type="ECO:0008006" key="5">
    <source>
        <dbReference type="Google" id="ProtNLM"/>
    </source>
</evidence>
<feature type="transmembrane region" description="Helical" evidence="2">
    <location>
        <begin position="2138"/>
        <end position="2162"/>
    </location>
</feature>
<dbReference type="VEuPathDB" id="ToxoDB:BESB_029450"/>
<dbReference type="Proteomes" id="UP000224006">
    <property type="component" value="Unassembled WGS sequence"/>
</dbReference>
<proteinExistence type="predicted"/>
<feature type="transmembrane region" description="Helical" evidence="2">
    <location>
        <begin position="1445"/>
        <end position="1471"/>
    </location>
</feature>
<feature type="region of interest" description="Disordered" evidence="1">
    <location>
        <begin position="16"/>
        <end position="68"/>
    </location>
</feature>
<feature type="compositionally biased region" description="Basic and acidic residues" evidence="1">
    <location>
        <begin position="1234"/>
        <end position="1249"/>
    </location>
</feature>
<evidence type="ECO:0000313" key="3">
    <source>
        <dbReference type="EMBL" id="PFH31510.1"/>
    </source>
</evidence>
<feature type="region of interest" description="Disordered" evidence="1">
    <location>
        <begin position="173"/>
        <end position="305"/>
    </location>
</feature>
<dbReference type="RefSeq" id="XP_029215519.1">
    <property type="nucleotide sequence ID" value="XM_029361619.1"/>
</dbReference>
<feature type="compositionally biased region" description="Low complexity" evidence="1">
    <location>
        <begin position="241"/>
        <end position="288"/>
    </location>
</feature>
<feature type="region of interest" description="Disordered" evidence="1">
    <location>
        <begin position="1074"/>
        <end position="1094"/>
    </location>
</feature>
<dbReference type="KEGG" id="bbes:BESB_029450"/>
<feature type="compositionally biased region" description="Basic and acidic residues" evidence="1">
    <location>
        <begin position="1177"/>
        <end position="1190"/>
    </location>
</feature>
<accession>A0A2A9M7Z2</accession>
<feature type="compositionally biased region" description="Low complexity" evidence="1">
    <location>
        <begin position="1982"/>
        <end position="1997"/>
    </location>
</feature>
<feature type="region of interest" description="Disordered" evidence="1">
    <location>
        <begin position="1685"/>
        <end position="1713"/>
    </location>
</feature>
<feature type="compositionally biased region" description="Basic and acidic residues" evidence="1">
    <location>
        <begin position="737"/>
        <end position="760"/>
    </location>
</feature>
<evidence type="ECO:0000313" key="4">
    <source>
        <dbReference type="Proteomes" id="UP000224006"/>
    </source>
</evidence>
<keyword evidence="4" id="KW-1185">Reference proteome</keyword>
<feature type="compositionally biased region" description="Basic and acidic residues" evidence="1">
    <location>
        <begin position="1082"/>
        <end position="1093"/>
    </location>
</feature>
<keyword evidence="2" id="KW-1133">Transmembrane helix</keyword>
<feature type="region of interest" description="Disordered" evidence="1">
    <location>
        <begin position="319"/>
        <end position="396"/>
    </location>
</feature>
<feature type="compositionally biased region" description="Basic and acidic residues" evidence="1">
    <location>
        <begin position="1768"/>
        <end position="1781"/>
    </location>
</feature>
<feature type="region of interest" description="Disordered" evidence="1">
    <location>
        <begin position="1939"/>
        <end position="2024"/>
    </location>
</feature>
<evidence type="ECO:0000256" key="1">
    <source>
        <dbReference type="SAM" id="MobiDB-lite"/>
    </source>
</evidence>
<feature type="compositionally biased region" description="Basic and acidic residues" evidence="1">
    <location>
        <begin position="211"/>
        <end position="229"/>
    </location>
</feature>
<feature type="compositionally biased region" description="Basic and acidic residues" evidence="1">
    <location>
        <begin position="956"/>
        <end position="983"/>
    </location>
</feature>
<feature type="compositionally biased region" description="Basic and acidic residues" evidence="1">
    <location>
        <begin position="1998"/>
        <end position="2007"/>
    </location>
</feature>
<feature type="compositionally biased region" description="Low complexity" evidence="1">
    <location>
        <begin position="19"/>
        <end position="35"/>
    </location>
</feature>
<feature type="region of interest" description="Disordered" evidence="1">
    <location>
        <begin position="917"/>
        <end position="1047"/>
    </location>
</feature>
<protein>
    <recommendedName>
        <fullName evidence="5">Transmembrane protein</fullName>
    </recommendedName>
</protein>
<name>A0A2A9M7Z2_BESBE</name>
<feature type="compositionally biased region" description="Basic and acidic residues" evidence="1">
    <location>
        <begin position="1020"/>
        <end position="1033"/>
    </location>
</feature>
<feature type="region of interest" description="Disordered" evidence="1">
    <location>
        <begin position="1751"/>
        <end position="1786"/>
    </location>
</feature>
<dbReference type="STRING" id="94643.A0A2A9M7Z2"/>
<keyword evidence="2" id="KW-0812">Transmembrane</keyword>
<feature type="region of interest" description="Disordered" evidence="1">
    <location>
        <begin position="1141"/>
        <end position="1258"/>
    </location>
</feature>